<feature type="domain" description="Histone deacetylase" evidence="9">
    <location>
        <begin position="31"/>
        <end position="295"/>
    </location>
</feature>
<comment type="similarity">
    <text evidence="1">Belongs to the histone deacetylase family. HD type 1 subfamily.</text>
</comment>
<dbReference type="Pfam" id="PF05585">
    <property type="entry name" value="DUF1758"/>
    <property type="match status" value="1"/>
</dbReference>
<dbReference type="Pfam" id="PF03564">
    <property type="entry name" value="DUF1759"/>
    <property type="match status" value="1"/>
</dbReference>
<feature type="region of interest" description="Disordered" evidence="8">
    <location>
        <begin position="527"/>
        <end position="546"/>
    </location>
</feature>
<dbReference type="PANTHER" id="PTHR10625:SF29">
    <property type="entry name" value="HISTONE DEACETYLASE 1"/>
    <property type="match status" value="1"/>
</dbReference>
<feature type="compositionally biased region" description="Polar residues" evidence="8">
    <location>
        <begin position="755"/>
        <end position="775"/>
    </location>
</feature>
<feature type="region of interest" description="Disordered" evidence="8">
    <location>
        <begin position="752"/>
        <end position="819"/>
    </location>
</feature>
<evidence type="ECO:0000256" key="1">
    <source>
        <dbReference type="ARBA" id="ARBA00006457"/>
    </source>
</evidence>
<dbReference type="PRINTS" id="PR01271">
    <property type="entry name" value="HISDACETLASE"/>
</dbReference>
<evidence type="ECO:0000256" key="8">
    <source>
        <dbReference type="SAM" id="MobiDB-lite"/>
    </source>
</evidence>
<comment type="caution">
    <text evidence="11">The sequence shown here is derived from an EMBL/GenBank/DDBJ whole genome shotgun (WGS) entry which is preliminary data.</text>
</comment>
<dbReference type="InterPro" id="IPR023696">
    <property type="entry name" value="Ureohydrolase_dom_sf"/>
</dbReference>
<dbReference type="EMBL" id="JBICBT010000812">
    <property type="protein sequence ID" value="KAL3099319.1"/>
    <property type="molecule type" value="Genomic_DNA"/>
</dbReference>
<feature type="region of interest" description="Disordered" evidence="8">
    <location>
        <begin position="896"/>
        <end position="915"/>
    </location>
</feature>
<evidence type="ECO:0000256" key="2">
    <source>
        <dbReference type="ARBA" id="ARBA00012111"/>
    </source>
</evidence>
<dbReference type="AlphaFoldDB" id="A0ABD2K975"/>
<evidence type="ECO:0000313" key="11">
    <source>
        <dbReference type="EMBL" id="KAL3099319.1"/>
    </source>
</evidence>
<feature type="region of interest" description="Disordered" evidence="8">
    <location>
        <begin position="1112"/>
        <end position="1137"/>
    </location>
</feature>
<evidence type="ECO:0000313" key="12">
    <source>
        <dbReference type="Proteomes" id="UP001620626"/>
    </source>
</evidence>
<evidence type="ECO:0000256" key="4">
    <source>
        <dbReference type="ARBA" id="ARBA00022801"/>
    </source>
</evidence>
<feature type="domain" description="DUF1758" evidence="10">
    <location>
        <begin position="942"/>
        <end position="1093"/>
    </location>
</feature>
<dbReference type="InterPro" id="IPR000286">
    <property type="entry name" value="HDACs"/>
</dbReference>
<evidence type="ECO:0000256" key="3">
    <source>
        <dbReference type="ARBA" id="ARBA00022491"/>
    </source>
</evidence>
<feature type="compositionally biased region" description="Polar residues" evidence="8">
    <location>
        <begin position="361"/>
        <end position="387"/>
    </location>
</feature>
<dbReference type="Pfam" id="PF00850">
    <property type="entry name" value="Hist_deacetyl"/>
    <property type="match status" value="1"/>
</dbReference>
<protein>
    <recommendedName>
        <fullName evidence="2">histone deacetylase</fullName>
        <ecNumber evidence="2">3.5.1.98</ecNumber>
    </recommendedName>
</protein>
<evidence type="ECO:0000259" key="9">
    <source>
        <dbReference type="Pfam" id="PF00850"/>
    </source>
</evidence>
<evidence type="ECO:0000256" key="5">
    <source>
        <dbReference type="ARBA" id="ARBA00022853"/>
    </source>
</evidence>
<accession>A0ABD2K975</accession>
<dbReference type="GO" id="GO:0141221">
    <property type="term" value="F:histone deacetylase activity, hydrolytic mechanism"/>
    <property type="evidence" value="ECO:0007669"/>
    <property type="project" value="UniProtKB-EC"/>
</dbReference>
<dbReference type="PRINTS" id="PR01270">
    <property type="entry name" value="HDASUPER"/>
</dbReference>
<proteinExistence type="inferred from homology"/>
<feature type="compositionally biased region" description="Polar residues" evidence="8">
    <location>
        <begin position="782"/>
        <end position="819"/>
    </location>
</feature>
<keyword evidence="12" id="KW-1185">Reference proteome</keyword>
<dbReference type="InterPro" id="IPR023801">
    <property type="entry name" value="His_deacetylse_dom"/>
</dbReference>
<evidence type="ECO:0000259" key="10">
    <source>
        <dbReference type="Pfam" id="PF05585"/>
    </source>
</evidence>
<keyword evidence="4" id="KW-0378">Hydrolase</keyword>
<comment type="catalytic activity">
    <reaction evidence="6">
        <text>N(6)-acetyl-L-lysyl-[histone] + H2O = L-lysyl-[histone] + acetate</text>
        <dbReference type="Rhea" id="RHEA:58196"/>
        <dbReference type="Rhea" id="RHEA-COMP:9845"/>
        <dbReference type="Rhea" id="RHEA-COMP:11338"/>
        <dbReference type="ChEBI" id="CHEBI:15377"/>
        <dbReference type="ChEBI" id="CHEBI:29969"/>
        <dbReference type="ChEBI" id="CHEBI:30089"/>
        <dbReference type="ChEBI" id="CHEBI:61930"/>
        <dbReference type="EC" id="3.5.1.98"/>
    </reaction>
</comment>
<dbReference type="InterPro" id="IPR008737">
    <property type="entry name" value="DUF1758"/>
</dbReference>
<organism evidence="11 12">
    <name type="scientific">Heterodera trifolii</name>
    <dbReference type="NCBI Taxonomy" id="157864"/>
    <lineage>
        <taxon>Eukaryota</taxon>
        <taxon>Metazoa</taxon>
        <taxon>Ecdysozoa</taxon>
        <taxon>Nematoda</taxon>
        <taxon>Chromadorea</taxon>
        <taxon>Rhabditida</taxon>
        <taxon>Tylenchina</taxon>
        <taxon>Tylenchomorpha</taxon>
        <taxon>Tylenchoidea</taxon>
        <taxon>Heteroderidae</taxon>
        <taxon>Heteroderinae</taxon>
        <taxon>Heterodera</taxon>
    </lineage>
</organism>
<gene>
    <name evidence="11" type="ORF">niasHT_027221</name>
</gene>
<feature type="coiled-coil region" evidence="7">
    <location>
        <begin position="438"/>
        <end position="482"/>
    </location>
</feature>
<feature type="compositionally biased region" description="Basic and acidic residues" evidence="8">
    <location>
        <begin position="901"/>
        <end position="910"/>
    </location>
</feature>
<name>A0ABD2K975_9BILA</name>
<keyword evidence="3" id="KW-0678">Repressor</keyword>
<evidence type="ECO:0000256" key="6">
    <source>
        <dbReference type="ARBA" id="ARBA00048287"/>
    </source>
</evidence>
<evidence type="ECO:0000256" key="7">
    <source>
        <dbReference type="SAM" id="Coils"/>
    </source>
</evidence>
<sequence>MPNNGVQNHYRKRVAYYYDRNVGNFYYGQGHVMKPHRIRMTHQLLLAYGLYRHLHVYRPFPASVDEMSRFHSEQYIDFLRSATSETHFSKQMLNKFNVGDDCPLFDGLFQFCQLSTGGSLAVAAKLNKQKAEIAINWMGGLHHAKHSKASGFCYTNDIVLGILELLKHHKRVLYVDIDVHHGDGVEEAFYTTDRVMTVSFHKYGRNFFPESGELAAIGADSGRFYTVNVPLKDGITDETYQLIFQPIMHKVMEVFQPCAVVLQCGADSLSEDRLGTFNLTLNVALLGGSFVRQQQQQQPVTKGGGKHSKVDKFVLFVAGLRHIEREGGKQNLGFVGHCSVSVPTVTRPITYFVGADKSNGRQRQTARTKSSGQQSAAKRKLNSSSRTTEQRKAHGKQPTMASLIQKGITFTLKALDNARTSTALSLHPDADLSNWENAVKLESQCTRVNREVQTMEAQLDNLRDLSNNWIDLLNRLEGAEKDKGEKEYVKFDTHEKIAERHDAATTKLRDLRDLEAKLSADAKLCRGRAEREARADQQANPPPQAAMPQIAAPTFTAPLYQFQPIQLDKFFGQKRKWPEFYESFKSPIGSQSISKAQKLNLLRNLLGGEARELIAGFRLEDQNYETVLQLLKDTYGAPEEHIRALHFELANLKTCRSLRDTKDFLLQLERLTRELNNAGEDIEGPQVFLMLEKKLTPAFLRNILNKKGEDPAHWTTTKFRDVLNEAVRKEVQIQEVMGEYGHHYVQPKAEVVSAAQVQSPRTSNQRSRRPNQPTAQRHESFIASSLDENPRQQGYRKQQDTQQANSRHPQARDQAQSVNRSPPYPCTFCNGNHWHDECQKVNTLNERISVVRDKKLCFKCLRANHQASNCARPSKCYHCKRRHPTALCRDQFKSENGINNSEEKPNDQNGRRSTAIEPQQMCNTLQSKDTRALLMTTKATIFNPAQPGLSMMATVFIDPGSHRSFISNSAAKLLELTNLGTEECFLTSFGEREPKRYVSDRVAIGILCPDKDRFIFNLNALKFLLNEMPVLQLNAVDHDELQQKRLNLPNVPRQPDILLGMDVWHELHIQPIEKLPSGFTICQSKIGNIISGKGRIELSQPSNVSFVMMVTNEESPSSKPTHKQKGKQHRESKALRRHQINKLLSSAATLRPRRKRESVPDNTTSIVIGLSSDSEGNFADVDNAESTAKVNSNKSELIKYQATSIIPKANTRKSNEFRANKPNTRTKLPNESLVTISKRKECKATMRHGTERKC</sequence>
<reference evidence="11 12" key="1">
    <citation type="submission" date="2024-10" db="EMBL/GenBank/DDBJ databases">
        <authorList>
            <person name="Kim D."/>
        </authorList>
    </citation>
    <scope>NUCLEOTIDE SEQUENCE [LARGE SCALE GENOMIC DNA]</scope>
    <source>
        <strain evidence="11">BH-2024</strain>
    </source>
</reference>
<feature type="region of interest" description="Disordered" evidence="8">
    <location>
        <begin position="356"/>
        <end position="400"/>
    </location>
</feature>
<dbReference type="InterPro" id="IPR037138">
    <property type="entry name" value="His_deacetylse_dom_sf"/>
</dbReference>
<dbReference type="CDD" id="cd09991">
    <property type="entry name" value="HDAC_classI"/>
    <property type="match status" value="1"/>
</dbReference>
<dbReference type="InterPro" id="IPR003084">
    <property type="entry name" value="HDAC_I/II"/>
</dbReference>
<dbReference type="Proteomes" id="UP001620626">
    <property type="component" value="Unassembled WGS sequence"/>
</dbReference>
<dbReference type="EC" id="3.5.1.98" evidence="2"/>
<dbReference type="PANTHER" id="PTHR10625">
    <property type="entry name" value="HISTONE DEACETYLASE HDAC1-RELATED"/>
    <property type="match status" value="1"/>
</dbReference>
<dbReference type="InterPro" id="IPR005312">
    <property type="entry name" value="DUF1759"/>
</dbReference>
<dbReference type="Gene3D" id="3.40.800.20">
    <property type="entry name" value="Histone deacetylase domain"/>
    <property type="match status" value="1"/>
</dbReference>
<keyword evidence="5" id="KW-0156">Chromatin regulator</keyword>
<dbReference type="SUPFAM" id="SSF52768">
    <property type="entry name" value="Arginase/deacetylase"/>
    <property type="match status" value="1"/>
</dbReference>
<keyword evidence="7" id="KW-0175">Coiled coil</keyword>